<keyword evidence="7 15" id="KW-0479">Metal-binding</keyword>
<evidence type="ECO:0000256" key="12">
    <source>
        <dbReference type="ARBA" id="ARBA00022917"/>
    </source>
</evidence>
<dbReference type="GO" id="GO:0004826">
    <property type="term" value="F:phenylalanine-tRNA ligase activity"/>
    <property type="evidence" value="ECO:0007669"/>
    <property type="project" value="UniProtKB-EC"/>
</dbReference>
<dbReference type="Proteomes" id="UP000721415">
    <property type="component" value="Unassembled WGS sequence"/>
</dbReference>
<evidence type="ECO:0000256" key="1">
    <source>
        <dbReference type="ARBA" id="ARBA00004496"/>
    </source>
</evidence>
<gene>
    <name evidence="15" type="primary">pheT</name>
    <name evidence="20" type="ORF">HZY91_09095</name>
</gene>
<keyword evidence="10 15" id="KW-0460">Magnesium</keyword>
<keyword evidence="4 15" id="KW-0963">Cytoplasm</keyword>
<dbReference type="InterPro" id="IPR045864">
    <property type="entry name" value="aa-tRNA-synth_II/BPL/LPL"/>
</dbReference>
<keyword evidence="8 15" id="KW-0547">Nucleotide-binding</keyword>
<comment type="catalytic activity">
    <reaction evidence="14 15">
        <text>tRNA(Phe) + L-phenylalanine + ATP = L-phenylalanyl-tRNA(Phe) + AMP + diphosphate + H(+)</text>
        <dbReference type="Rhea" id="RHEA:19413"/>
        <dbReference type="Rhea" id="RHEA-COMP:9668"/>
        <dbReference type="Rhea" id="RHEA-COMP:9699"/>
        <dbReference type="ChEBI" id="CHEBI:15378"/>
        <dbReference type="ChEBI" id="CHEBI:30616"/>
        <dbReference type="ChEBI" id="CHEBI:33019"/>
        <dbReference type="ChEBI" id="CHEBI:58095"/>
        <dbReference type="ChEBI" id="CHEBI:78442"/>
        <dbReference type="ChEBI" id="CHEBI:78531"/>
        <dbReference type="ChEBI" id="CHEBI:456215"/>
        <dbReference type="EC" id="6.1.1.20"/>
    </reaction>
</comment>
<protein>
    <recommendedName>
        <fullName evidence="15">Phenylalanine--tRNA ligase beta subunit</fullName>
        <ecNumber evidence="15">6.1.1.20</ecNumber>
    </recommendedName>
    <alternativeName>
        <fullName evidence="15">Phenylalanyl-tRNA synthetase beta subunit</fullName>
        <shortName evidence="15">PheRS</shortName>
    </alternativeName>
</protein>
<dbReference type="Gene3D" id="2.40.50.140">
    <property type="entry name" value="Nucleic acid-binding proteins"/>
    <property type="match status" value="1"/>
</dbReference>
<dbReference type="Pfam" id="PF03484">
    <property type="entry name" value="B5"/>
    <property type="match status" value="1"/>
</dbReference>
<comment type="subunit">
    <text evidence="3 15">Tetramer of two alpha and two beta subunits.</text>
</comment>
<dbReference type="PANTHER" id="PTHR10947:SF0">
    <property type="entry name" value="PHENYLALANINE--TRNA LIGASE BETA SUBUNIT"/>
    <property type="match status" value="1"/>
</dbReference>
<keyword evidence="9 15" id="KW-0067">ATP-binding</keyword>
<comment type="cofactor">
    <cofactor evidence="15">
        <name>Mg(2+)</name>
        <dbReference type="ChEBI" id="CHEBI:18420"/>
    </cofactor>
    <text evidence="15">Binds 2 magnesium ions per tetramer.</text>
</comment>
<dbReference type="InterPro" id="IPR009061">
    <property type="entry name" value="DNA-bd_dom_put_sf"/>
</dbReference>
<dbReference type="SUPFAM" id="SSF50249">
    <property type="entry name" value="Nucleic acid-binding proteins"/>
    <property type="match status" value="1"/>
</dbReference>
<dbReference type="Gene3D" id="3.50.40.10">
    <property type="entry name" value="Phenylalanyl-trna Synthetase, Chain B, domain 3"/>
    <property type="match status" value="1"/>
</dbReference>
<dbReference type="InterPro" id="IPR020825">
    <property type="entry name" value="Phe-tRNA_synthase-like_B3/B4"/>
</dbReference>
<dbReference type="Pfam" id="PF03483">
    <property type="entry name" value="B3_4"/>
    <property type="match status" value="1"/>
</dbReference>
<dbReference type="InterPro" id="IPR045060">
    <property type="entry name" value="Phe-tRNA-ligase_IIc_bsu"/>
</dbReference>
<dbReference type="Gene3D" id="3.30.70.380">
    <property type="entry name" value="Ferrodoxin-fold anticodon-binding domain"/>
    <property type="match status" value="1"/>
</dbReference>
<dbReference type="Gene3D" id="3.30.56.10">
    <property type="match status" value="2"/>
</dbReference>
<dbReference type="InterPro" id="IPR041616">
    <property type="entry name" value="PheRS_beta_core"/>
</dbReference>
<keyword evidence="6 15" id="KW-0436">Ligase</keyword>
<dbReference type="EMBL" id="JACBXQ010000005">
    <property type="protein sequence ID" value="MBG9987043.1"/>
    <property type="molecule type" value="Genomic_DNA"/>
</dbReference>
<evidence type="ECO:0000256" key="3">
    <source>
        <dbReference type="ARBA" id="ARBA00011209"/>
    </source>
</evidence>
<dbReference type="InterPro" id="IPR005121">
    <property type="entry name" value="Fdx_antiC-bd"/>
</dbReference>
<keyword evidence="11 16" id="KW-0694">RNA-binding</keyword>
<dbReference type="InterPro" id="IPR005147">
    <property type="entry name" value="tRNA_synthase_B5-dom"/>
</dbReference>
<evidence type="ECO:0000313" key="21">
    <source>
        <dbReference type="Proteomes" id="UP000721415"/>
    </source>
</evidence>
<dbReference type="PROSITE" id="PS51483">
    <property type="entry name" value="B5"/>
    <property type="match status" value="1"/>
</dbReference>
<dbReference type="SMART" id="SM00896">
    <property type="entry name" value="FDX-ACB"/>
    <property type="match status" value="1"/>
</dbReference>
<evidence type="ECO:0000256" key="5">
    <source>
        <dbReference type="ARBA" id="ARBA00022555"/>
    </source>
</evidence>
<comment type="subcellular location">
    <subcellularLocation>
        <location evidence="1 15">Cytoplasm</location>
    </subcellularLocation>
</comment>
<dbReference type="InterPro" id="IPR002547">
    <property type="entry name" value="tRNA-bd_dom"/>
</dbReference>
<sequence length="809" mass="90307">MYVSYNWLGEFLDLSQYSADDIAEKMSRTGIEIEGVDNLAQDIQGPLVVGQVVELHPHPDSDHLNLTKVDVGDGNLRQIVCGAPNVCQGAKVIAALEGTVLPGDILIKESELRGQVSQGMLCSLQEIGLSEKVVPKEFADGIMLLPEDAPIGASVIEYLDLDDPILELSITPNRADALSMRGTAFEVGAIIQQKPHFSHLAAKPDEVTALDWMKSVKVVQEESDLSSHYQLRLIRDVEIEASPINIQMRLMKANIRPMNNIVDATNYYMLYYGQPLHAFDYDALPSKTISIRNGYQGAKFQTLDEKERTLEEQDIVIAAEDEPIALAGIMGGLNSHVTDTTRNVLLEAAVFEGGAIRSASRRLGLRSEASARFEKGINQATVSEAGEQAALLIARLAGGRVEEAIAEIKVGDVESVQVQVKNEDIHNKLGIDLSQNDLQVIFDRLAFEVEFREEDFVVSVPPRRWDIKIPADVLEEVARIYGYDNIPASLPSAPSRPAKLDDRQIMIRACRHLAEGMGLTETVSYSLVSPEQAKLNESQPDKVTLLLPMSEDRSVLRQSMLPSMLEIARYNKARHNKPLAFYEIGKVFLMNEEKNKQPQETERLSLFVSGEKASARWDSGSLKYDFYDIKGMLEGILADLRLIDHMRFEATQDYEFMHLGRTAHILLADEVIGLVGQLHPSIAEEYDLEECSYFAELEMDRLVRYQREELVQTALAKYPSTSRDLALLVDQTVSHQRLVTIIEQAGGKDLIRIELFDRYTGANIEAGKQSLAYHLTFQNPEKTLKDEEVKQSMDNILMALAQVEGLEVR</sequence>
<keyword evidence="13 15" id="KW-0030">Aminoacyl-tRNA synthetase</keyword>
<dbReference type="Gene3D" id="3.30.930.10">
    <property type="entry name" value="Bira Bifunctional Protein, Domain 2"/>
    <property type="match status" value="1"/>
</dbReference>
<dbReference type="Pfam" id="PF03147">
    <property type="entry name" value="FDX-ACB"/>
    <property type="match status" value="1"/>
</dbReference>
<dbReference type="NCBIfam" id="NF045760">
    <property type="entry name" value="YtpR"/>
    <property type="match status" value="1"/>
</dbReference>
<feature type="binding site" evidence="15">
    <location>
        <position position="475"/>
    </location>
    <ligand>
        <name>Mg(2+)</name>
        <dbReference type="ChEBI" id="CHEBI:18420"/>
        <note>shared with alpha subunit</note>
    </ligand>
</feature>
<dbReference type="InterPro" id="IPR036690">
    <property type="entry name" value="Fdx_antiC-bd_sf"/>
</dbReference>
<dbReference type="SUPFAM" id="SSF56037">
    <property type="entry name" value="PheT/TilS domain"/>
    <property type="match status" value="1"/>
</dbReference>
<dbReference type="RefSeq" id="WP_197115953.1">
    <property type="nucleotide sequence ID" value="NZ_JACBXQ010000005.1"/>
</dbReference>
<evidence type="ECO:0000256" key="13">
    <source>
        <dbReference type="ARBA" id="ARBA00023146"/>
    </source>
</evidence>
<dbReference type="CDD" id="cd00769">
    <property type="entry name" value="PheRS_beta_core"/>
    <property type="match status" value="1"/>
</dbReference>
<evidence type="ECO:0000256" key="10">
    <source>
        <dbReference type="ARBA" id="ARBA00022842"/>
    </source>
</evidence>
<evidence type="ECO:0000259" key="17">
    <source>
        <dbReference type="PROSITE" id="PS50886"/>
    </source>
</evidence>
<proteinExistence type="inferred from homology"/>
<dbReference type="InterPro" id="IPR005146">
    <property type="entry name" value="B3/B4_tRNA-bd"/>
</dbReference>
<name>A0ABS0LSA3_9LACT</name>
<evidence type="ECO:0000259" key="18">
    <source>
        <dbReference type="PROSITE" id="PS51447"/>
    </source>
</evidence>
<evidence type="ECO:0000256" key="15">
    <source>
        <dbReference type="HAMAP-Rule" id="MF_00283"/>
    </source>
</evidence>
<evidence type="ECO:0000256" key="4">
    <source>
        <dbReference type="ARBA" id="ARBA00022490"/>
    </source>
</evidence>
<dbReference type="EC" id="6.1.1.20" evidence="15"/>
<evidence type="ECO:0000256" key="16">
    <source>
        <dbReference type="PROSITE-ProRule" id="PRU00209"/>
    </source>
</evidence>
<evidence type="ECO:0000259" key="19">
    <source>
        <dbReference type="PROSITE" id="PS51483"/>
    </source>
</evidence>
<feature type="binding site" evidence="15">
    <location>
        <position position="466"/>
    </location>
    <ligand>
        <name>Mg(2+)</name>
        <dbReference type="ChEBI" id="CHEBI:18420"/>
        <note>shared with alpha subunit</note>
    </ligand>
</feature>
<dbReference type="SUPFAM" id="SSF46955">
    <property type="entry name" value="Putative DNA-binding domain"/>
    <property type="match status" value="1"/>
</dbReference>
<dbReference type="PANTHER" id="PTHR10947">
    <property type="entry name" value="PHENYLALANYL-TRNA SYNTHETASE BETA CHAIN AND LEUCINE-RICH REPEAT-CONTAINING PROTEIN 47"/>
    <property type="match status" value="1"/>
</dbReference>
<dbReference type="SUPFAM" id="SSF54991">
    <property type="entry name" value="Anticodon-binding domain of PheRS"/>
    <property type="match status" value="1"/>
</dbReference>
<dbReference type="PROSITE" id="PS50886">
    <property type="entry name" value="TRBD"/>
    <property type="match status" value="1"/>
</dbReference>
<organism evidence="20 21">
    <name type="scientific">Facklamia lactis</name>
    <dbReference type="NCBI Taxonomy" id="2749967"/>
    <lineage>
        <taxon>Bacteria</taxon>
        <taxon>Bacillati</taxon>
        <taxon>Bacillota</taxon>
        <taxon>Bacilli</taxon>
        <taxon>Lactobacillales</taxon>
        <taxon>Aerococcaceae</taxon>
        <taxon>Facklamia</taxon>
    </lineage>
</organism>
<dbReference type="InterPro" id="IPR033714">
    <property type="entry name" value="tRNA_bind_bactPheRS"/>
</dbReference>
<dbReference type="SMART" id="SM00874">
    <property type="entry name" value="B5"/>
    <property type="match status" value="1"/>
</dbReference>
<dbReference type="SUPFAM" id="SSF55681">
    <property type="entry name" value="Class II aaRS and biotin synthetases"/>
    <property type="match status" value="1"/>
</dbReference>
<evidence type="ECO:0000256" key="14">
    <source>
        <dbReference type="ARBA" id="ARBA00049255"/>
    </source>
</evidence>
<dbReference type="NCBIfam" id="TIGR00472">
    <property type="entry name" value="pheT_bact"/>
    <property type="match status" value="1"/>
</dbReference>
<keyword evidence="21" id="KW-1185">Reference proteome</keyword>
<dbReference type="Pfam" id="PF17759">
    <property type="entry name" value="tRNA_synthFbeta"/>
    <property type="match status" value="1"/>
</dbReference>
<evidence type="ECO:0000256" key="8">
    <source>
        <dbReference type="ARBA" id="ARBA00022741"/>
    </source>
</evidence>
<dbReference type="InterPro" id="IPR004532">
    <property type="entry name" value="Phe-tRNA-ligase_IIc_bsu_bact"/>
</dbReference>
<dbReference type="Pfam" id="PF01588">
    <property type="entry name" value="tRNA_bind"/>
    <property type="match status" value="1"/>
</dbReference>
<dbReference type="HAMAP" id="MF_00283">
    <property type="entry name" value="Phe_tRNA_synth_beta1"/>
    <property type="match status" value="1"/>
</dbReference>
<evidence type="ECO:0000313" key="20">
    <source>
        <dbReference type="EMBL" id="MBG9987043.1"/>
    </source>
</evidence>
<comment type="caution">
    <text evidence="20">The sequence shown here is derived from an EMBL/GenBank/DDBJ whole genome shotgun (WGS) entry which is preliminary data.</text>
</comment>
<feature type="domain" description="TRNA-binding" evidence="17">
    <location>
        <begin position="41"/>
        <end position="156"/>
    </location>
</feature>
<feature type="domain" description="FDX-ACB" evidence="18">
    <location>
        <begin position="716"/>
        <end position="809"/>
    </location>
</feature>
<accession>A0ABS0LSA3</accession>
<evidence type="ECO:0000256" key="7">
    <source>
        <dbReference type="ARBA" id="ARBA00022723"/>
    </source>
</evidence>
<feature type="domain" description="B5" evidence="19">
    <location>
        <begin position="413"/>
        <end position="488"/>
    </location>
</feature>
<dbReference type="CDD" id="cd02796">
    <property type="entry name" value="tRNA_bind_bactPheRS"/>
    <property type="match status" value="1"/>
</dbReference>
<feature type="binding site" evidence="15">
    <location>
        <position position="476"/>
    </location>
    <ligand>
        <name>Mg(2+)</name>
        <dbReference type="ChEBI" id="CHEBI:18420"/>
        <note>shared with alpha subunit</note>
    </ligand>
</feature>
<evidence type="ECO:0000256" key="9">
    <source>
        <dbReference type="ARBA" id="ARBA00022840"/>
    </source>
</evidence>
<feature type="binding site" evidence="15">
    <location>
        <position position="472"/>
    </location>
    <ligand>
        <name>Mg(2+)</name>
        <dbReference type="ChEBI" id="CHEBI:18420"/>
        <note>shared with alpha subunit</note>
    </ligand>
</feature>
<dbReference type="SMART" id="SM00873">
    <property type="entry name" value="B3_4"/>
    <property type="match status" value="1"/>
</dbReference>
<keyword evidence="5 16" id="KW-0820">tRNA-binding</keyword>
<reference evidence="20 21" key="1">
    <citation type="submission" date="2020-07" db="EMBL/GenBank/DDBJ databases">
        <title>Facklamia lactis sp. nov., isolated from raw milk.</title>
        <authorList>
            <person name="Doll E.V."/>
            <person name="Huptas C."/>
            <person name="Staib L."/>
            <person name="Wenning M."/>
            <person name="Scherer S."/>
        </authorList>
    </citation>
    <scope>NUCLEOTIDE SEQUENCE [LARGE SCALE GENOMIC DNA]</scope>
    <source>
        <strain evidence="20 21">DSM 111018</strain>
    </source>
</reference>
<comment type="similarity">
    <text evidence="2 15">Belongs to the phenylalanyl-tRNA synthetase beta subunit family. Type 1 subfamily.</text>
</comment>
<evidence type="ECO:0000256" key="6">
    <source>
        <dbReference type="ARBA" id="ARBA00022598"/>
    </source>
</evidence>
<keyword evidence="12 15" id="KW-0648">Protein biosynthesis</keyword>
<evidence type="ECO:0000256" key="2">
    <source>
        <dbReference type="ARBA" id="ARBA00008653"/>
    </source>
</evidence>
<dbReference type="InterPro" id="IPR012340">
    <property type="entry name" value="NA-bd_OB-fold"/>
</dbReference>
<dbReference type="PROSITE" id="PS51447">
    <property type="entry name" value="FDX_ACB"/>
    <property type="match status" value="1"/>
</dbReference>
<evidence type="ECO:0000256" key="11">
    <source>
        <dbReference type="ARBA" id="ARBA00022884"/>
    </source>
</evidence>